<dbReference type="EMBL" id="BAAAZP010000003">
    <property type="protein sequence ID" value="GAA3643262.1"/>
    <property type="molecule type" value="Genomic_DNA"/>
</dbReference>
<evidence type="ECO:0000256" key="2">
    <source>
        <dbReference type="SAM" id="SignalP"/>
    </source>
</evidence>
<gene>
    <name evidence="4" type="ORF">GCM10022224_002060</name>
</gene>
<sequence>MQLMKRFIVVGTGAVTLIAGGGVALAATASAPAGTTALTIGATGKVTRQQAVRIALKAVPGAKVTKVEYERRGTRPDVWEIKLLKGSQRHELYVAVATGKIIHHESRRADKDDHGGRDDDDGRHGDDDDHGGRHGGDDD</sequence>
<evidence type="ECO:0000313" key="5">
    <source>
        <dbReference type="Proteomes" id="UP001500902"/>
    </source>
</evidence>
<protein>
    <recommendedName>
        <fullName evidence="3">PepSY domain-containing protein</fullName>
    </recommendedName>
</protein>
<organism evidence="4 5">
    <name type="scientific">Nonomuraea antimicrobica</name>
    <dbReference type="NCBI Taxonomy" id="561173"/>
    <lineage>
        <taxon>Bacteria</taxon>
        <taxon>Bacillati</taxon>
        <taxon>Actinomycetota</taxon>
        <taxon>Actinomycetes</taxon>
        <taxon>Streptosporangiales</taxon>
        <taxon>Streptosporangiaceae</taxon>
        <taxon>Nonomuraea</taxon>
    </lineage>
</organism>
<dbReference type="InterPro" id="IPR025711">
    <property type="entry name" value="PepSY"/>
</dbReference>
<evidence type="ECO:0000259" key="3">
    <source>
        <dbReference type="Pfam" id="PF03413"/>
    </source>
</evidence>
<evidence type="ECO:0000313" key="4">
    <source>
        <dbReference type="EMBL" id="GAA3643262.1"/>
    </source>
</evidence>
<feature type="signal peptide" evidence="2">
    <location>
        <begin position="1"/>
        <end position="26"/>
    </location>
</feature>
<dbReference type="Proteomes" id="UP001500902">
    <property type="component" value="Unassembled WGS sequence"/>
</dbReference>
<feature type="chain" id="PRO_5045942867" description="PepSY domain-containing protein" evidence="2">
    <location>
        <begin position="27"/>
        <end position="139"/>
    </location>
</feature>
<keyword evidence="2" id="KW-0732">Signal</keyword>
<dbReference type="Gene3D" id="3.10.450.40">
    <property type="match status" value="1"/>
</dbReference>
<accession>A0ABP7AZ45</accession>
<name>A0ABP7AZ45_9ACTN</name>
<dbReference type="Pfam" id="PF03413">
    <property type="entry name" value="PepSY"/>
    <property type="match status" value="1"/>
</dbReference>
<comment type="caution">
    <text evidence="4">The sequence shown here is derived from an EMBL/GenBank/DDBJ whole genome shotgun (WGS) entry which is preliminary data.</text>
</comment>
<keyword evidence="5" id="KW-1185">Reference proteome</keyword>
<evidence type="ECO:0000256" key="1">
    <source>
        <dbReference type="SAM" id="MobiDB-lite"/>
    </source>
</evidence>
<feature type="domain" description="PepSY" evidence="3">
    <location>
        <begin position="45"/>
        <end position="102"/>
    </location>
</feature>
<feature type="region of interest" description="Disordered" evidence="1">
    <location>
        <begin position="104"/>
        <end position="139"/>
    </location>
</feature>
<proteinExistence type="predicted"/>
<reference evidence="5" key="1">
    <citation type="journal article" date="2019" name="Int. J. Syst. Evol. Microbiol.">
        <title>The Global Catalogue of Microorganisms (GCM) 10K type strain sequencing project: providing services to taxonomists for standard genome sequencing and annotation.</title>
        <authorList>
            <consortium name="The Broad Institute Genomics Platform"/>
            <consortium name="The Broad Institute Genome Sequencing Center for Infectious Disease"/>
            <person name="Wu L."/>
            <person name="Ma J."/>
        </authorList>
    </citation>
    <scope>NUCLEOTIDE SEQUENCE [LARGE SCALE GENOMIC DNA]</scope>
    <source>
        <strain evidence="5">JCM 16904</strain>
    </source>
</reference>